<sequence>MKSNNGIETCSMIVKFLIVFLELLKNASCGSPGSSKQTEFGAFK</sequence>
<organism evidence="2">
    <name type="scientific">Rhizophora mucronata</name>
    <name type="common">Asiatic mangrove</name>
    <dbReference type="NCBI Taxonomy" id="61149"/>
    <lineage>
        <taxon>Eukaryota</taxon>
        <taxon>Viridiplantae</taxon>
        <taxon>Streptophyta</taxon>
        <taxon>Embryophyta</taxon>
        <taxon>Tracheophyta</taxon>
        <taxon>Spermatophyta</taxon>
        <taxon>Magnoliopsida</taxon>
        <taxon>eudicotyledons</taxon>
        <taxon>Gunneridae</taxon>
        <taxon>Pentapetalae</taxon>
        <taxon>rosids</taxon>
        <taxon>fabids</taxon>
        <taxon>Malpighiales</taxon>
        <taxon>Rhizophoraceae</taxon>
        <taxon>Rhizophora</taxon>
    </lineage>
</organism>
<dbReference type="AlphaFoldDB" id="A0A2P2NGU2"/>
<evidence type="ECO:0000256" key="1">
    <source>
        <dbReference type="SAM" id="SignalP"/>
    </source>
</evidence>
<feature type="chain" id="PRO_5015158683" evidence="1">
    <location>
        <begin position="30"/>
        <end position="44"/>
    </location>
</feature>
<evidence type="ECO:0000313" key="2">
    <source>
        <dbReference type="EMBL" id="MBX41620.1"/>
    </source>
</evidence>
<accession>A0A2P2NGU2</accession>
<reference evidence="2" key="1">
    <citation type="submission" date="2018-02" db="EMBL/GenBank/DDBJ databases">
        <title>Rhizophora mucronata_Transcriptome.</title>
        <authorList>
            <person name="Meera S.P."/>
            <person name="Sreeshan A."/>
            <person name="Augustine A."/>
        </authorList>
    </citation>
    <scope>NUCLEOTIDE SEQUENCE</scope>
    <source>
        <tissue evidence="2">Leaf</tissue>
    </source>
</reference>
<proteinExistence type="predicted"/>
<name>A0A2P2NGU2_RHIMU</name>
<keyword evidence="1" id="KW-0732">Signal</keyword>
<protein>
    <submittedName>
        <fullName evidence="2">Uncharacterized protein</fullName>
    </submittedName>
</protein>
<dbReference type="EMBL" id="GGEC01061136">
    <property type="protein sequence ID" value="MBX41620.1"/>
    <property type="molecule type" value="Transcribed_RNA"/>
</dbReference>
<feature type="signal peptide" evidence="1">
    <location>
        <begin position="1"/>
        <end position="29"/>
    </location>
</feature>